<evidence type="ECO:0000256" key="7">
    <source>
        <dbReference type="SAM" id="Phobius"/>
    </source>
</evidence>
<dbReference type="InterPro" id="IPR011009">
    <property type="entry name" value="Kinase-like_dom_sf"/>
</dbReference>
<feature type="transmembrane region" description="Helical" evidence="7">
    <location>
        <begin position="285"/>
        <end position="305"/>
    </location>
</feature>
<dbReference type="InterPro" id="IPR050505">
    <property type="entry name" value="WDR55/POC1"/>
</dbReference>
<dbReference type="SUPFAM" id="SSF50998">
    <property type="entry name" value="Quinoprotein alcohol dehydrogenase-like"/>
    <property type="match status" value="1"/>
</dbReference>
<accession>B1ZQY1</accession>
<keyword evidence="1 5" id="KW-0853">WD repeat</keyword>
<dbReference type="InterPro" id="IPR008271">
    <property type="entry name" value="Ser/Thr_kinase_AS"/>
</dbReference>
<dbReference type="InterPro" id="IPR017441">
    <property type="entry name" value="Protein_kinase_ATP_BS"/>
</dbReference>
<feature type="repeat" description="WD" evidence="5">
    <location>
        <begin position="648"/>
        <end position="689"/>
    </location>
</feature>
<evidence type="ECO:0000256" key="6">
    <source>
        <dbReference type="PROSITE-ProRule" id="PRU10141"/>
    </source>
</evidence>
<dbReference type="EMBL" id="CP001032">
    <property type="protein sequence ID" value="ACB73648.1"/>
    <property type="molecule type" value="Genomic_DNA"/>
</dbReference>
<dbReference type="SMART" id="SM00320">
    <property type="entry name" value="WD40"/>
    <property type="match status" value="6"/>
</dbReference>
<evidence type="ECO:0000256" key="2">
    <source>
        <dbReference type="ARBA" id="ARBA00022737"/>
    </source>
</evidence>
<dbReference type="STRING" id="452637.Oter_0358"/>
<dbReference type="OrthoDB" id="175560at2"/>
<dbReference type="CDD" id="cd14014">
    <property type="entry name" value="STKc_PknB_like"/>
    <property type="match status" value="1"/>
</dbReference>
<dbReference type="SUPFAM" id="SSF50978">
    <property type="entry name" value="WD40 repeat-like"/>
    <property type="match status" value="1"/>
</dbReference>
<keyword evidence="9" id="KW-0418">Kinase</keyword>
<dbReference type="AlphaFoldDB" id="B1ZQY1"/>
<feature type="domain" description="Protein kinase" evidence="8">
    <location>
        <begin position="10"/>
        <end position="265"/>
    </location>
</feature>
<dbReference type="InterPro" id="IPR000719">
    <property type="entry name" value="Prot_kinase_dom"/>
</dbReference>
<feature type="repeat" description="WD" evidence="5">
    <location>
        <begin position="899"/>
        <end position="930"/>
    </location>
</feature>
<dbReference type="SUPFAM" id="SSF56112">
    <property type="entry name" value="Protein kinase-like (PK-like)"/>
    <property type="match status" value="1"/>
</dbReference>
<evidence type="ECO:0000313" key="9">
    <source>
        <dbReference type="EMBL" id="ACB73648.1"/>
    </source>
</evidence>
<dbReference type="PROSITE" id="PS00107">
    <property type="entry name" value="PROTEIN_KINASE_ATP"/>
    <property type="match status" value="1"/>
</dbReference>
<dbReference type="Gene3D" id="2.130.10.10">
    <property type="entry name" value="YVTN repeat-like/Quinoprotein amine dehydrogenase"/>
    <property type="match status" value="3"/>
</dbReference>
<keyword evidence="7" id="KW-1133">Transmembrane helix</keyword>
<dbReference type="eggNOG" id="COG2319">
    <property type="taxonomic scope" value="Bacteria"/>
</dbReference>
<evidence type="ECO:0000256" key="4">
    <source>
        <dbReference type="ARBA" id="ARBA00022840"/>
    </source>
</evidence>
<dbReference type="PANTHER" id="PTHR44019:SF8">
    <property type="entry name" value="POC1 CENTRIOLAR PROTEIN HOMOLOG"/>
    <property type="match status" value="1"/>
</dbReference>
<keyword evidence="7" id="KW-0472">Membrane</keyword>
<dbReference type="PROSITE" id="PS50011">
    <property type="entry name" value="PROTEIN_KINASE_DOM"/>
    <property type="match status" value="1"/>
</dbReference>
<dbReference type="CDD" id="cd00200">
    <property type="entry name" value="WD40"/>
    <property type="match status" value="1"/>
</dbReference>
<dbReference type="PROSITE" id="PS50082">
    <property type="entry name" value="WD_REPEATS_2"/>
    <property type="match status" value="4"/>
</dbReference>
<gene>
    <name evidence="9" type="ordered locus">Oter_0358</name>
</gene>
<keyword evidence="9" id="KW-0723">Serine/threonine-protein kinase</keyword>
<dbReference type="Pfam" id="PF00400">
    <property type="entry name" value="WD40"/>
    <property type="match status" value="3"/>
</dbReference>
<dbReference type="RefSeq" id="WP_012373186.1">
    <property type="nucleotide sequence ID" value="NC_010571.1"/>
</dbReference>
<sequence>MPATLSIPDFTLLRRIGGGAYGEVWLGRSVTGVLRAIKVIDRARFEDDRPFFRELDGITRFQQAVGDQPRQLALLHVGRDERAGVFYYVMELADDAAGAATVDPEAYVPLTLKELQRRRGVLPAEDCVRIGTELALALGELHQAGLLHRDVKPSNVIFVDGRAKLADIGLITASDYTVSSIGTPEYAAPEGTGSVRADLYSLGKILYELATGLQPDEFPRLPADLPARPDAVALVELNEIVLRACHSDPAQRYASAEALLSDLRLLQAGRSVQELNRTRRQLRTLSWYGAIAGATALLVIGVLGVRNYFALRALAAQEIEFRQAAEASEQLARYTSDLHFAQLALSDQNIGGARTALRRQMPTAGQPDLRGLEWHALWNESKGDATQVLGAVGGPPISALAVARDGRSVVVIERATPNRAVRLDLATGARSVLGEDCYGLAAFDAENGRLIVTRGDLSVDVLDLVHGTRQRQNARGILLARATDQRTLLLAPPDPDNATLMAWDVETQAPAFRWTAQALGPNAILSRACLNRDGSRLAASLYRRDSPAAGYELVVWDTRTGTALARVPGLPWIGHVRWSADGRWLALATASDVRYGAADNITGLRTLNAGDGINALEFSPDGTRLAVGREDGLLTIWSVADAAKRTVHTGHEAAILTLQWLDDGRRVVTGGMDGTCRLWETESARAQSSTAGLWSGQLGSAALSSDGALLAATGADGEVVVMETAGLRPLRHLPSLFLPFAFSANGRWLWSLTPGHTLVRAVLRASDDAAITVAPVEDPLLTAVGVSTNKGFAVVGTESGRVQAWDLTTGAAVPTAARLHLGSAVQAAAVSSDGRLVAASTWDARLQLASPDGVVDLPTHAFRVTSLCFLRSARLLVGGTERGRMIVWDVASRRRIAEFQAHSADIATLVASPDQTRVFSGGADGLVIVWMTASWRWLAAWSVELRGADKRHPVYRLDMDPTGSWLVAMTDDGGLQRWDCRPEPGANTAAMQPVAQR</sequence>
<evidence type="ECO:0000259" key="8">
    <source>
        <dbReference type="PROSITE" id="PS50011"/>
    </source>
</evidence>
<dbReference type="Gene3D" id="3.30.200.20">
    <property type="entry name" value="Phosphorylase Kinase, domain 1"/>
    <property type="match status" value="1"/>
</dbReference>
<keyword evidence="4 6" id="KW-0067">ATP-binding</keyword>
<dbReference type="SMART" id="SM00220">
    <property type="entry name" value="S_TKc"/>
    <property type="match status" value="1"/>
</dbReference>
<dbReference type="InterPro" id="IPR019775">
    <property type="entry name" value="WD40_repeat_CS"/>
</dbReference>
<dbReference type="InterPro" id="IPR011047">
    <property type="entry name" value="Quinoprotein_ADH-like_sf"/>
</dbReference>
<keyword evidence="7" id="KW-0812">Transmembrane</keyword>
<name>B1ZQY1_OPITP</name>
<evidence type="ECO:0000313" key="10">
    <source>
        <dbReference type="Proteomes" id="UP000007013"/>
    </source>
</evidence>
<dbReference type="HOGENOM" id="CLU_300325_0_0_0"/>
<dbReference type="Proteomes" id="UP000007013">
    <property type="component" value="Chromosome"/>
</dbReference>
<dbReference type="Pfam" id="PF00069">
    <property type="entry name" value="Pkinase"/>
    <property type="match status" value="1"/>
</dbReference>
<feature type="repeat" description="WD" evidence="5">
    <location>
        <begin position="857"/>
        <end position="898"/>
    </location>
</feature>
<dbReference type="GO" id="GO:0004674">
    <property type="term" value="F:protein serine/threonine kinase activity"/>
    <property type="evidence" value="ECO:0007669"/>
    <property type="project" value="UniProtKB-KW"/>
</dbReference>
<dbReference type="PROSITE" id="PS50294">
    <property type="entry name" value="WD_REPEATS_REGION"/>
    <property type="match status" value="2"/>
</dbReference>
<keyword evidence="3 6" id="KW-0547">Nucleotide-binding</keyword>
<feature type="binding site" evidence="6">
    <location>
        <position position="38"/>
    </location>
    <ligand>
        <name>ATP</name>
        <dbReference type="ChEBI" id="CHEBI:30616"/>
    </ligand>
</feature>
<keyword evidence="2" id="KW-0677">Repeat</keyword>
<dbReference type="InterPro" id="IPR036322">
    <property type="entry name" value="WD40_repeat_dom_sf"/>
</dbReference>
<dbReference type="InterPro" id="IPR001680">
    <property type="entry name" value="WD40_rpt"/>
</dbReference>
<proteinExistence type="predicted"/>
<dbReference type="PANTHER" id="PTHR44019">
    <property type="entry name" value="WD REPEAT-CONTAINING PROTEIN 55"/>
    <property type="match status" value="1"/>
</dbReference>
<keyword evidence="9" id="KW-0808">Transferase</keyword>
<dbReference type="GO" id="GO:0005524">
    <property type="term" value="F:ATP binding"/>
    <property type="evidence" value="ECO:0007669"/>
    <property type="project" value="UniProtKB-UniRule"/>
</dbReference>
<keyword evidence="10" id="KW-1185">Reference proteome</keyword>
<dbReference type="eggNOG" id="COG0515">
    <property type="taxonomic scope" value="Bacteria"/>
</dbReference>
<evidence type="ECO:0000256" key="3">
    <source>
        <dbReference type="ARBA" id="ARBA00022741"/>
    </source>
</evidence>
<reference evidence="9 10" key="1">
    <citation type="journal article" date="2011" name="J. Bacteriol.">
        <title>Genome sequence of the verrucomicrobium Opitutus terrae PB90-1, an abundant inhabitant of rice paddy soil ecosystems.</title>
        <authorList>
            <person name="van Passel M.W."/>
            <person name="Kant R."/>
            <person name="Palva A."/>
            <person name="Copeland A."/>
            <person name="Lucas S."/>
            <person name="Lapidus A."/>
            <person name="Glavina del Rio T."/>
            <person name="Pitluck S."/>
            <person name="Goltsman E."/>
            <person name="Clum A."/>
            <person name="Sun H."/>
            <person name="Schmutz J."/>
            <person name="Larimer F.W."/>
            <person name="Land M.L."/>
            <person name="Hauser L."/>
            <person name="Kyrpides N."/>
            <person name="Mikhailova N."/>
            <person name="Richardson P.P."/>
            <person name="Janssen P.H."/>
            <person name="de Vos W.M."/>
            <person name="Smidt H."/>
        </authorList>
    </citation>
    <scope>NUCLEOTIDE SEQUENCE [LARGE SCALE GENOMIC DNA]</scope>
    <source>
        <strain evidence="10">DSM 11246 / JCM 15787 / PB90-1</strain>
    </source>
</reference>
<evidence type="ECO:0000256" key="5">
    <source>
        <dbReference type="PROSITE-ProRule" id="PRU00221"/>
    </source>
</evidence>
<dbReference type="InterPro" id="IPR015943">
    <property type="entry name" value="WD40/YVTN_repeat-like_dom_sf"/>
</dbReference>
<feature type="repeat" description="WD" evidence="5">
    <location>
        <begin position="613"/>
        <end position="647"/>
    </location>
</feature>
<protein>
    <submittedName>
        <fullName evidence="9">Serine/threonine protein kinase with WD40 repeats</fullName>
    </submittedName>
</protein>
<dbReference type="KEGG" id="ote:Oter_0358"/>
<organism evidence="9 10">
    <name type="scientific">Opitutus terrae (strain DSM 11246 / JCM 15787 / PB90-1)</name>
    <dbReference type="NCBI Taxonomy" id="452637"/>
    <lineage>
        <taxon>Bacteria</taxon>
        <taxon>Pseudomonadati</taxon>
        <taxon>Verrucomicrobiota</taxon>
        <taxon>Opitutia</taxon>
        <taxon>Opitutales</taxon>
        <taxon>Opitutaceae</taxon>
        <taxon>Opitutus</taxon>
    </lineage>
</organism>
<evidence type="ECO:0000256" key="1">
    <source>
        <dbReference type="ARBA" id="ARBA00022574"/>
    </source>
</evidence>
<dbReference type="PROSITE" id="PS00108">
    <property type="entry name" value="PROTEIN_KINASE_ST"/>
    <property type="match status" value="1"/>
</dbReference>
<dbReference type="PROSITE" id="PS00678">
    <property type="entry name" value="WD_REPEATS_1"/>
    <property type="match status" value="1"/>
</dbReference>
<dbReference type="Gene3D" id="1.10.510.10">
    <property type="entry name" value="Transferase(Phosphotransferase) domain 1"/>
    <property type="match status" value="1"/>
</dbReference>